<dbReference type="CDD" id="cd06262">
    <property type="entry name" value="metallo-hydrolase-like_MBL-fold"/>
    <property type="match status" value="1"/>
</dbReference>
<evidence type="ECO:0000256" key="4">
    <source>
        <dbReference type="ARBA" id="ARBA00022833"/>
    </source>
</evidence>
<dbReference type="PANTHER" id="PTHR46233">
    <property type="entry name" value="HYDROXYACYLGLUTATHIONE HYDROLASE GLOC"/>
    <property type="match status" value="1"/>
</dbReference>
<dbReference type="Proteomes" id="UP000324800">
    <property type="component" value="Unassembled WGS sequence"/>
</dbReference>
<dbReference type="SUPFAM" id="SSF56281">
    <property type="entry name" value="Metallo-hydrolase/oxidoreductase"/>
    <property type="match status" value="1"/>
</dbReference>
<keyword evidence="3 6" id="KW-0378">Hydrolase</keyword>
<accession>A0A5J4WPV6</accession>
<keyword evidence="2" id="KW-0479">Metal-binding</keyword>
<evidence type="ECO:0000259" key="5">
    <source>
        <dbReference type="Pfam" id="PF00753"/>
    </source>
</evidence>
<feature type="domain" description="Metallo-beta-lactamase" evidence="5">
    <location>
        <begin position="10"/>
        <end position="96"/>
    </location>
</feature>
<evidence type="ECO:0000256" key="1">
    <source>
        <dbReference type="ARBA" id="ARBA00001947"/>
    </source>
</evidence>
<name>A0A5J4WPV6_9EUKA</name>
<comment type="caution">
    <text evidence="6">The sequence shown here is derived from an EMBL/GenBank/DDBJ whole genome shotgun (WGS) entry which is preliminary data.</text>
</comment>
<dbReference type="InterPro" id="IPR036866">
    <property type="entry name" value="RibonucZ/Hydroxyglut_hydro"/>
</dbReference>
<dbReference type="InterPro" id="IPR001279">
    <property type="entry name" value="Metallo-B-lactamas"/>
</dbReference>
<dbReference type="Pfam" id="PF00753">
    <property type="entry name" value="Lactamase_B"/>
    <property type="match status" value="1"/>
</dbReference>
<dbReference type="EMBL" id="SNRW01001354">
    <property type="protein sequence ID" value="KAA6396733.1"/>
    <property type="molecule type" value="Genomic_DNA"/>
</dbReference>
<dbReference type="PANTHER" id="PTHR46233:SF3">
    <property type="entry name" value="HYDROXYACYLGLUTATHIONE HYDROLASE GLOC"/>
    <property type="match status" value="1"/>
</dbReference>
<proteinExistence type="predicted"/>
<dbReference type="GO" id="GO:0046872">
    <property type="term" value="F:metal ion binding"/>
    <property type="evidence" value="ECO:0007669"/>
    <property type="project" value="UniProtKB-KW"/>
</dbReference>
<protein>
    <submittedName>
        <fullName evidence="6">Putative MBL fold metallo-hydrolase</fullName>
    </submittedName>
</protein>
<dbReference type="OrthoDB" id="515692at2759"/>
<evidence type="ECO:0000256" key="3">
    <source>
        <dbReference type="ARBA" id="ARBA00022801"/>
    </source>
</evidence>
<evidence type="ECO:0000256" key="2">
    <source>
        <dbReference type="ARBA" id="ARBA00022723"/>
    </source>
</evidence>
<comment type="cofactor">
    <cofactor evidence="1">
        <name>Zn(2+)</name>
        <dbReference type="ChEBI" id="CHEBI:29105"/>
    </cofactor>
</comment>
<organism evidence="6 7">
    <name type="scientific">Streblomastix strix</name>
    <dbReference type="NCBI Taxonomy" id="222440"/>
    <lineage>
        <taxon>Eukaryota</taxon>
        <taxon>Metamonada</taxon>
        <taxon>Preaxostyla</taxon>
        <taxon>Oxymonadida</taxon>
        <taxon>Streblomastigidae</taxon>
        <taxon>Streblomastix</taxon>
    </lineage>
</organism>
<keyword evidence="4" id="KW-0862">Zinc</keyword>
<evidence type="ECO:0000313" key="6">
    <source>
        <dbReference type="EMBL" id="KAA6396733.1"/>
    </source>
</evidence>
<dbReference type="GO" id="GO:0016787">
    <property type="term" value="F:hydrolase activity"/>
    <property type="evidence" value="ECO:0007669"/>
    <property type="project" value="UniProtKB-KW"/>
</dbReference>
<dbReference type="InterPro" id="IPR051453">
    <property type="entry name" value="MBL_Glyoxalase_II"/>
</dbReference>
<sequence>MIGITAPQKAIPPVTPHTEGDKIIIGKYEGTILLTPGHSPGSCCFSFPGLLISGDTLFRDSYGRTDFPGGSQSQIKDSIINTLFKLPDETRVIPGHNDETTIGREKKTNMIKYS</sequence>
<dbReference type="Gene3D" id="3.60.15.10">
    <property type="entry name" value="Ribonuclease Z/Hydroxyacylglutathione hydrolase-like"/>
    <property type="match status" value="1"/>
</dbReference>
<evidence type="ECO:0000313" key="7">
    <source>
        <dbReference type="Proteomes" id="UP000324800"/>
    </source>
</evidence>
<reference evidence="6 7" key="1">
    <citation type="submission" date="2019-03" db="EMBL/GenBank/DDBJ databases">
        <title>Single cell metagenomics reveals metabolic interactions within the superorganism composed of flagellate Streblomastix strix and complex community of Bacteroidetes bacteria on its surface.</title>
        <authorList>
            <person name="Treitli S.C."/>
            <person name="Kolisko M."/>
            <person name="Husnik F."/>
            <person name="Keeling P."/>
            <person name="Hampl V."/>
        </authorList>
    </citation>
    <scope>NUCLEOTIDE SEQUENCE [LARGE SCALE GENOMIC DNA]</scope>
    <source>
        <strain evidence="6">ST1C</strain>
    </source>
</reference>
<gene>
    <name evidence="6" type="ORF">EZS28_007746</name>
</gene>
<dbReference type="AlphaFoldDB" id="A0A5J4WPV6"/>